<protein>
    <submittedName>
        <fullName evidence="3">Uncharacterized protein</fullName>
    </submittedName>
</protein>
<feature type="region of interest" description="Disordered" evidence="1">
    <location>
        <begin position="55"/>
        <end position="78"/>
    </location>
</feature>
<sequence>MKAGLDSHSPMVNQYGHSLSFRSRHAASVTAAGVSAVVLQWPQAWRQETLMKSGLRSHSPDLDHLAQSPPSSRQISLSPSSWHSLWMECVDESRVRSTRWVSVPSLARSTRSGLW</sequence>
<evidence type="ECO:0000313" key="3">
    <source>
        <dbReference type="EMBL" id="CAD8511604.1"/>
    </source>
</evidence>
<proteinExistence type="predicted"/>
<dbReference type="AlphaFoldDB" id="A0A6T7UJB7"/>
<feature type="compositionally biased region" description="Low complexity" evidence="1">
    <location>
        <begin position="68"/>
        <end position="78"/>
    </location>
</feature>
<reference evidence="3" key="1">
    <citation type="submission" date="2021-01" db="EMBL/GenBank/DDBJ databases">
        <authorList>
            <person name="Corre E."/>
            <person name="Pelletier E."/>
            <person name="Niang G."/>
            <person name="Scheremetjew M."/>
            <person name="Finn R."/>
            <person name="Kale V."/>
            <person name="Holt S."/>
            <person name="Cochrane G."/>
            <person name="Meng A."/>
            <person name="Brown T."/>
            <person name="Cohen L."/>
        </authorList>
    </citation>
    <scope>NUCLEOTIDE SEQUENCE</scope>
    <source>
        <strain evidence="3">CCMP1374</strain>
    </source>
</reference>
<name>A0A6T7UJB7_9EUKA</name>
<evidence type="ECO:0000313" key="2">
    <source>
        <dbReference type="EMBL" id="CAD8511603.1"/>
    </source>
</evidence>
<dbReference type="EMBL" id="HBEP01037516">
    <property type="protein sequence ID" value="CAD8511604.1"/>
    <property type="molecule type" value="Transcribed_RNA"/>
</dbReference>
<organism evidence="3">
    <name type="scientific">Phaeocystis antarctica</name>
    <dbReference type="NCBI Taxonomy" id="33657"/>
    <lineage>
        <taxon>Eukaryota</taxon>
        <taxon>Haptista</taxon>
        <taxon>Haptophyta</taxon>
        <taxon>Prymnesiophyceae</taxon>
        <taxon>Phaeocystales</taxon>
        <taxon>Phaeocystaceae</taxon>
        <taxon>Phaeocystis</taxon>
    </lineage>
</organism>
<gene>
    <name evidence="2" type="ORF">PANT1444_LOCUS21260</name>
    <name evidence="3" type="ORF">PANT1444_LOCUS21261</name>
</gene>
<accession>A0A6T7UJB7</accession>
<evidence type="ECO:0000256" key="1">
    <source>
        <dbReference type="SAM" id="MobiDB-lite"/>
    </source>
</evidence>
<dbReference type="EMBL" id="HBEP01037515">
    <property type="protein sequence ID" value="CAD8511603.1"/>
    <property type="molecule type" value="Transcribed_RNA"/>
</dbReference>